<dbReference type="PROSITE" id="PS50853">
    <property type="entry name" value="FN3"/>
    <property type="match status" value="1"/>
</dbReference>
<dbReference type="AlphaFoldDB" id="A0A554VH31"/>
<evidence type="ECO:0000313" key="4">
    <source>
        <dbReference type="Proteomes" id="UP000318833"/>
    </source>
</evidence>
<dbReference type="Proteomes" id="UP000318833">
    <property type="component" value="Unassembled WGS sequence"/>
</dbReference>
<dbReference type="Gene3D" id="2.60.40.10">
    <property type="entry name" value="Immunoglobulins"/>
    <property type="match status" value="4"/>
</dbReference>
<dbReference type="EMBL" id="VLNR01000041">
    <property type="protein sequence ID" value="TSE06764.1"/>
    <property type="molecule type" value="Genomic_DNA"/>
</dbReference>
<reference evidence="3 4" key="1">
    <citation type="submission" date="2019-07" db="EMBL/GenBank/DDBJ databases">
        <title>The draft genome sequence of Aquimarina algiphila M91.</title>
        <authorList>
            <person name="Meng X."/>
        </authorList>
    </citation>
    <scope>NUCLEOTIDE SEQUENCE [LARGE SCALE GENOMIC DNA]</scope>
    <source>
        <strain evidence="3 4">M91</strain>
    </source>
</reference>
<keyword evidence="1" id="KW-0812">Transmembrane</keyword>
<organism evidence="3 4">
    <name type="scientific">Aquimarina algiphila</name>
    <dbReference type="NCBI Taxonomy" id="2047982"/>
    <lineage>
        <taxon>Bacteria</taxon>
        <taxon>Pseudomonadati</taxon>
        <taxon>Bacteroidota</taxon>
        <taxon>Flavobacteriia</taxon>
        <taxon>Flavobacteriales</taxon>
        <taxon>Flavobacteriaceae</taxon>
        <taxon>Aquimarina</taxon>
    </lineage>
</organism>
<evidence type="ECO:0000313" key="3">
    <source>
        <dbReference type="EMBL" id="TSE06764.1"/>
    </source>
</evidence>
<dbReference type="RefSeq" id="WP_143917455.1">
    <property type="nucleotide sequence ID" value="NZ_CANLFO010000009.1"/>
</dbReference>
<comment type="caution">
    <text evidence="3">The sequence shown here is derived from an EMBL/GenBank/DDBJ whole genome shotgun (WGS) entry which is preliminary data.</text>
</comment>
<evidence type="ECO:0000259" key="2">
    <source>
        <dbReference type="PROSITE" id="PS50853"/>
    </source>
</evidence>
<feature type="domain" description="Fibronectin type-III" evidence="2">
    <location>
        <begin position="513"/>
        <end position="608"/>
    </location>
</feature>
<dbReference type="InterPro" id="IPR036116">
    <property type="entry name" value="FN3_sf"/>
</dbReference>
<dbReference type="OrthoDB" id="923194at2"/>
<keyword evidence="4" id="KW-1185">Reference proteome</keyword>
<name>A0A554VH31_9FLAO</name>
<gene>
    <name evidence="3" type="ORF">FOF46_18280</name>
</gene>
<keyword evidence="1" id="KW-0472">Membrane</keyword>
<protein>
    <recommendedName>
        <fullName evidence="2">Fibronectin type-III domain-containing protein</fullName>
    </recommendedName>
</protein>
<dbReference type="InterPro" id="IPR003961">
    <property type="entry name" value="FN3_dom"/>
</dbReference>
<dbReference type="InterPro" id="IPR013783">
    <property type="entry name" value="Ig-like_fold"/>
</dbReference>
<sequence length="700" mass="79775">MNKQLKYSYIIGVILFCFPILGIAQEPIGDQEPAVKVIGTVTKDAIMLRWAANTPLAWKRANQYGYIIERKTIAIGEEILKEPIVKKLTVTPLVPKPMMEWEDFVNKNDNAAIAAQAIYGESFDVELEDGGNDIMSIINQAKALEQRFSFTLFAADQDYEVAKYAGLAYVDTEVKPNERYLYRIYTAIPSEKMKVKFGGVYLGLNDYRPLPEPQDFVGIFGDKNVMLSWNFTLLKREYTNYIIERSEDNGKTFNALEDVPIANLSEREKESSDRMFYIDTLPQNNKEYQYRLKGISPFGQIGPSSTVVSGKGTKKLQHNPAIQEAKLLADNSTARITWEFPEEGLESIVSFELNRSDLIKEGYKVVVPNISKETRSIEFKNLNVINYFTITAVGADGTRRVSFPQMVQPVDDTPPNNPYGLTGIIDSTGVVTLNWQANTESDFLGYRVFRANLENEEFTQITFRPTPQNKIIDTVNIKTLNAKVYYKVQAFDKRYNPSGFSEILMLRKPDIIPPTKPVFKSFKADNGVIALQWITSSSIDAAKTLVYRKEKGSDTPWVLVAEKNIPENKYNDTTAKPTITYLYTLVTMDESGLESEPVTPLSISLPDNKTKPEIDKFLALVNREEKKITLSWKYGVNNVVEYLLYRAEEETKPTLYKVFKEQEKRFFDINLRVNTKYTYILQAVFDSGTKSPFKQIEVTY</sequence>
<accession>A0A554VH31</accession>
<proteinExistence type="predicted"/>
<dbReference type="SUPFAM" id="SSF49265">
    <property type="entry name" value="Fibronectin type III"/>
    <property type="match status" value="2"/>
</dbReference>
<keyword evidence="1" id="KW-1133">Transmembrane helix</keyword>
<feature type="transmembrane region" description="Helical" evidence="1">
    <location>
        <begin position="7"/>
        <end position="24"/>
    </location>
</feature>
<evidence type="ECO:0000256" key="1">
    <source>
        <dbReference type="SAM" id="Phobius"/>
    </source>
</evidence>